<dbReference type="SUPFAM" id="SSF52266">
    <property type="entry name" value="SGNH hydrolase"/>
    <property type="match status" value="1"/>
</dbReference>
<dbReference type="EMBL" id="MJIE01000001">
    <property type="protein sequence ID" value="OLR54633.1"/>
    <property type="molecule type" value="Genomic_DNA"/>
</dbReference>
<organism evidence="2 3">
    <name type="scientific">Hornefia porci</name>
    <dbReference type="NCBI Taxonomy" id="2652292"/>
    <lineage>
        <taxon>Bacteria</taxon>
        <taxon>Bacillati</taxon>
        <taxon>Bacillota</taxon>
        <taxon>Clostridia</taxon>
        <taxon>Peptostreptococcales</taxon>
        <taxon>Anaerovoracaceae</taxon>
        <taxon>Hornefia</taxon>
    </lineage>
</organism>
<feature type="domain" description="SGNH hydrolase-type esterase" evidence="1">
    <location>
        <begin position="106"/>
        <end position="253"/>
    </location>
</feature>
<dbReference type="OrthoDB" id="1652311at2"/>
<dbReference type="STRING" id="1261640.BHK98_00110"/>
<keyword evidence="3" id="KW-1185">Reference proteome</keyword>
<gene>
    <name evidence="2" type="ORF">BHK98_00110</name>
</gene>
<dbReference type="InterPro" id="IPR013830">
    <property type="entry name" value="SGNH_hydro"/>
</dbReference>
<name>A0A1Q9JEM4_9FIRM</name>
<dbReference type="Gene3D" id="3.40.50.1110">
    <property type="entry name" value="SGNH hydrolase"/>
    <property type="match status" value="1"/>
</dbReference>
<evidence type="ECO:0000313" key="3">
    <source>
        <dbReference type="Proteomes" id="UP000187404"/>
    </source>
</evidence>
<dbReference type="Proteomes" id="UP000187404">
    <property type="component" value="Unassembled WGS sequence"/>
</dbReference>
<evidence type="ECO:0000313" key="2">
    <source>
        <dbReference type="EMBL" id="OLR54633.1"/>
    </source>
</evidence>
<comment type="caution">
    <text evidence="2">The sequence shown here is derived from an EMBL/GenBank/DDBJ whole genome shotgun (WGS) entry which is preliminary data.</text>
</comment>
<reference evidence="2 3" key="1">
    <citation type="journal article" date="2016" name="Appl. Environ. Microbiol.">
        <title>Function and Phylogeny of Bacterial Butyryl Coenzyme A:Acetate Transferases and Their Diversity in the Proximal Colon of Swine.</title>
        <authorList>
            <person name="Trachsel J."/>
            <person name="Bayles D.O."/>
            <person name="Looft T."/>
            <person name="Levine U.Y."/>
            <person name="Allen H.K."/>
        </authorList>
    </citation>
    <scope>NUCLEOTIDE SEQUENCE [LARGE SCALE GENOMIC DNA]</scope>
    <source>
        <strain evidence="2 3">68-3-10</strain>
    </source>
</reference>
<protein>
    <recommendedName>
        <fullName evidence="1">SGNH hydrolase-type esterase domain-containing protein</fullName>
    </recommendedName>
</protein>
<dbReference type="AlphaFoldDB" id="A0A1Q9JEM4"/>
<dbReference type="Pfam" id="PF13472">
    <property type="entry name" value="Lipase_GDSL_2"/>
    <property type="match status" value="1"/>
</dbReference>
<proteinExistence type="predicted"/>
<accession>A0A1Q9JEM4</accession>
<dbReference type="InterPro" id="IPR036514">
    <property type="entry name" value="SGNH_hydro_sf"/>
</dbReference>
<evidence type="ECO:0000259" key="1">
    <source>
        <dbReference type="Pfam" id="PF13472"/>
    </source>
</evidence>
<sequence length="270" mass="30543">MMRKSVKPDIKIQINARQIRRMLLFILLILFVFNLVHFNLKADVRNSTVKENLKLISSYDFSSVSAVEKKLEAEGSSTAPVTVTRSGKENGLSKAKYRQIFDGCAVIGDSITEGLTTYGFLSDSQVFYKVGGSVMHGDAQFRSAAKTYPKIAFFTFGMNDMGNYRGNAENFVARYETLLKEFHKTSPSTKLMINSISTPSAAARKKNKSLRNYRKFNSALRKMCRKMNLTYIDNNYILEENPKFYGSDGIHVSSGYYVMWLNNMILKAGL</sequence>
<dbReference type="RefSeq" id="WP_075711653.1">
    <property type="nucleotide sequence ID" value="NZ_MJIE01000001.1"/>
</dbReference>